<dbReference type="AlphaFoldDB" id="A0A8J4CKL6"/>
<accession>A0A8J4CKL6</accession>
<feature type="non-terminal residue" evidence="1">
    <location>
        <position position="141"/>
    </location>
</feature>
<name>A0A8J4CKL6_9CHLO</name>
<keyword evidence="2" id="KW-1185">Reference proteome</keyword>
<dbReference type="EMBL" id="BNCP01000025">
    <property type="protein sequence ID" value="GIL82875.1"/>
    <property type="molecule type" value="Genomic_DNA"/>
</dbReference>
<dbReference type="Proteomes" id="UP000747110">
    <property type="component" value="Unassembled WGS sequence"/>
</dbReference>
<protein>
    <submittedName>
        <fullName evidence="1">Uncharacterized protein</fullName>
    </submittedName>
</protein>
<gene>
    <name evidence="1" type="ORF">Vretifemale_11782</name>
</gene>
<organism evidence="1 2">
    <name type="scientific">Volvox reticuliferus</name>
    <dbReference type="NCBI Taxonomy" id="1737510"/>
    <lineage>
        <taxon>Eukaryota</taxon>
        <taxon>Viridiplantae</taxon>
        <taxon>Chlorophyta</taxon>
        <taxon>core chlorophytes</taxon>
        <taxon>Chlorophyceae</taxon>
        <taxon>CS clade</taxon>
        <taxon>Chlamydomonadales</taxon>
        <taxon>Volvocaceae</taxon>
        <taxon>Volvox</taxon>
    </lineage>
</organism>
<reference evidence="1" key="1">
    <citation type="journal article" date="2021" name="Proc. Natl. Acad. Sci. U.S.A.">
        <title>Three genomes in the algal genus Volvox reveal the fate of a haploid sex-determining region after a transition to homothallism.</title>
        <authorList>
            <person name="Yamamoto K."/>
            <person name="Hamaji T."/>
            <person name="Kawai-Toyooka H."/>
            <person name="Matsuzaki R."/>
            <person name="Takahashi F."/>
            <person name="Nishimura Y."/>
            <person name="Kawachi M."/>
            <person name="Noguchi H."/>
            <person name="Minakuchi Y."/>
            <person name="Umen J.G."/>
            <person name="Toyoda A."/>
            <person name="Nozaki H."/>
        </authorList>
    </citation>
    <scope>NUCLEOTIDE SEQUENCE</scope>
    <source>
        <strain evidence="1">NIES-3786</strain>
    </source>
</reference>
<evidence type="ECO:0000313" key="1">
    <source>
        <dbReference type="EMBL" id="GIL82875.1"/>
    </source>
</evidence>
<evidence type="ECO:0000313" key="2">
    <source>
        <dbReference type="Proteomes" id="UP000747110"/>
    </source>
</evidence>
<proteinExistence type="predicted"/>
<comment type="caution">
    <text evidence="1">The sequence shown here is derived from an EMBL/GenBank/DDBJ whole genome shotgun (WGS) entry which is preliminary data.</text>
</comment>
<sequence>MSGTSNRIGTIRYMESILLLEQQRPKHDDVSVLTCMIYVCGSCASPTCCRFLPDLMDSKKALPSKSIVRFMRRPVTKPLPPTLALAALLSHATTLPRVCAAAPAPCITSQYPSLNGSPPCASTKPVFDGQLGTAGDRVAAW</sequence>